<proteinExistence type="predicted"/>
<dbReference type="Proteomes" id="UP001163603">
    <property type="component" value="Chromosome 10"/>
</dbReference>
<protein>
    <submittedName>
        <fullName evidence="1">Uncharacterized protein</fullName>
    </submittedName>
</protein>
<dbReference type="EMBL" id="CM047745">
    <property type="protein sequence ID" value="KAJ0026441.1"/>
    <property type="molecule type" value="Genomic_DNA"/>
</dbReference>
<accession>A0ACC0XY75</accession>
<comment type="caution">
    <text evidence="1">The sequence shown here is derived from an EMBL/GenBank/DDBJ whole genome shotgun (WGS) entry which is preliminary data.</text>
</comment>
<keyword evidence="2" id="KW-1185">Reference proteome</keyword>
<organism evidence="1 2">
    <name type="scientific">Pistacia integerrima</name>
    <dbReference type="NCBI Taxonomy" id="434235"/>
    <lineage>
        <taxon>Eukaryota</taxon>
        <taxon>Viridiplantae</taxon>
        <taxon>Streptophyta</taxon>
        <taxon>Embryophyta</taxon>
        <taxon>Tracheophyta</taxon>
        <taxon>Spermatophyta</taxon>
        <taxon>Magnoliopsida</taxon>
        <taxon>eudicotyledons</taxon>
        <taxon>Gunneridae</taxon>
        <taxon>Pentapetalae</taxon>
        <taxon>rosids</taxon>
        <taxon>malvids</taxon>
        <taxon>Sapindales</taxon>
        <taxon>Anacardiaceae</taxon>
        <taxon>Pistacia</taxon>
    </lineage>
</organism>
<evidence type="ECO:0000313" key="1">
    <source>
        <dbReference type="EMBL" id="KAJ0026441.1"/>
    </source>
</evidence>
<evidence type="ECO:0000313" key="2">
    <source>
        <dbReference type="Proteomes" id="UP001163603"/>
    </source>
</evidence>
<name>A0ACC0XY75_9ROSI</name>
<gene>
    <name evidence="1" type="ORF">Pint_07545</name>
</gene>
<reference evidence="2" key="1">
    <citation type="journal article" date="2023" name="G3 (Bethesda)">
        <title>Genome assembly and association tests identify interacting loci associated with vigor, precocity, and sex in interspecific pistachio rootstocks.</title>
        <authorList>
            <person name="Palmer W."/>
            <person name="Jacygrad E."/>
            <person name="Sagayaradj S."/>
            <person name="Cavanaugh K."/>
            <person name="Han R."/>
            <person name="Bertier L."/>
            <person name="Beede B."/>
            <person name="Kafkas S."/>
            <person name="Golino D."/>
            <person name="Preece J."/>
            <person name="Michelmore R."/>
        </authorList>
    </citation>
    <scope>NUCLEOTIDE SEQUENCE [LARGE SCALE GENOMIC DNA]</scope>
</reference>
<sequence length="591" mass="66905">MESSTLALPLSLCIHISSPNPLNTKLKFVRLNASTNSQSFHLHPRSKHRAKRPSKKPKPFAKEDAFPSSLPLHSKNPYAIYKDIQGFAKQNKLKEALAILDYVDQEGIPVNPTTFSALLAACVRRKALDYGKQVHVYIRINGLENNEFLRTKLVHMYTSCGSFEDADKVFEESSSRSVYPWNALLRGTVIAGKKRYRDVLVNYMKMRELGVDLNVYTFSCVIKSFAGASAFTQGLKTHALLIKNGFVDYSILRTSLVDMYFKCGKIKLAKRVFEEIDDRDIVMWGAMISGFAHNRLQREALDYVREMISEGIYPNSVVLTSLLPVIGEVCARKLGQEVHAYVLKRNKFLEHPFIQSGLVDMYCKCGDMNSGRRAFYATVDRNAVVWTALMSGYISNGRLEQALRSIVWMQQEGSMQSSKHRPDSVAMSRMLSVCGQLKALKLGKEIHGQVLKKDFESIPFVAAENINMYGMCGFINSAKSVFDSVPVKGVMTWTAIIQAYGYNDLSREALSLFNKMRYGRFTPNHITFKVLLSICNQAGLAAEACQIFHIMFRKYNIKASEEHYSIMVELLNRFGRVEDARKFREMSSLSS</sequence>